<sequence length="280" mass="32666">MLSPEGERNFISVWKSFEYPRQWSKLPNPISHIETFMMSDRLRLGMRTNMNRNQVISNIIKCWATVAKYSQLAFKISLTKDDYIELENYLNKERKALIELSDEFVGLPNLHANYHLLRHARTFGTLTNTAVGIKEMVHRIFKNIVPHTNFKNIELDLLKCVEFMNLSQNSDSLFKDWFIMENSEMNNEKLEVCSQSSEFWNIVLRKPASIRNTNIGINTISFHSDLALAYKSFGYHASLINKACNFYEYVSYIQVVQNVEIQCHLNKGDIVTIKEVDYGE</sequence>
<dbReference type="Proteomes" id="UP000232688">
    <property type="component" value="Unassembled WGS sequence"/>
</dbReference>
<protein>
    <submittedName>
        <fullName evidence="1">Uncharacterized protein</fullName>
    </submittedName>
</protein>
<gene>
    <name evidence="1" type="ORF">RhiirA1_477683</name>
</gene>
<evidence type="ECO:0000313" key="2">
    <source>
        <dbReference type="Proteomes" id="UP000232688"/>
    </source>
</evidence>
<evidence type="ECO:0000313" key="1">
    <source>
        <dbReference type="EMBL" id="PKC54257.1"/>
    </source>
</evidence>
<comment type="caution">
    <text evidence="1">The sequence shown here is derived from an EMBL/GenBank/DDBJ whole genome shotgun (WGS) entry which is preliminary data.</text>
</comment>
<reference evidence="1 2" key="1">
    <citation type="submission" date="2017-10" db="EMBL/GenBank/DDBJ databases">
        <title>Extensive intraspecific genome diversity in a model arbuscular mycorrhizal fungus.</title>
        <authorList>
            <person name="Chen E.C.H."/>
            <person name="Morin E."/>
            <person name="Baudet D."/>
            <person name="Noel J."/>
            <person name="Ndikumana S."/>
            <person name="Charron P."/>
            <person name="St-Onge C."/>
            <person name="Giorgi J."/>
            <person name="Grigoriev I.V."/>
            <person name="Roux C."/>
            <person name="Martin F.M."/>
            <person name="Corradi N."/>
        </authorList>
    </citation>
    <scope>NUCLEOTIDE SEQUENCE [LARGE SCALE GENOMIC DNA]</scope>
    <source>
        <strain evidence="1 2">A1</strain>
    </source>
</reference>
<dbReference type="VEuPathDB" id="FungiDB:RhiirA1_477683"/>
<accession>A0A2N0QT60</accession>
<organism evidence="1 2">
    <name type="scientific">Rhizophagus irregularis</name>
    <dbReference type="NCBI Taxonomy" id="588596"/>
    <lineage>
        <taxon>Eukaryota</taxon>
        <taxon>Fungi</taxon>
        <taxon>Fungi incertae sedis</taxon>
        <taxon>Mucoromycota</taxon>
        <taxon>Glomeromycotina</taxon>
        <taxon>Glomeromycetes</taxon>
        <taxon>Glomerales</taxon>
        <taxon>Glomeraceae</taxon>
        <taxon>Rhizophagus</taxon>
    </lineage>
</organism>
<reference evidence="1 2" key="2">
    <citation type="submission" date="2017-10" db="EMBL/GenBank/DDBJ databases">
        <title>Genome analyses suggest a sexual origin of heterokaryosis in a supposedly ancient asexual fungus.</title>
        <authorList>
            <person name="Corradi N."/>
            <person name="Sedzielewska K."/>
            <person name="Noel J."/>
            <person name="Charron P."/>
            <person name="Farinelli L."/>
            <person name="Marton T."/>
            <person name="Kruger M."/>
            <person name="Pelin A."/>
            <person name="Brachmann A."/>
            <person name="Corradi N."/>
        </authorList>
    </citation>
    <scope>NUCLEOTIDE SEQUENCE [LARGE SCALE GENOMIC DNA]</scope>
    <source>
        <strain evidence="1 2">A1</strain>
    </source>
</reference>
<dbReference type="EMBL" id="LLXH01003417">
    <property type="protein sequence ID" value="PKC54257.1"/>
    <property type="molecule type" value="Genomic_DNA"/>
</dbReference>
<feature type="non-terminal residue" evidence="1">
    <location>
        <position position="280"/>
    </location>
</feature>
<dbReference type="AlphaFoldDB" id="A0A2N0QT60"/>
<name>A0A2N0QT60_9GLOM</name>
<proteinExistence type="predicted"/>